<dbReference type="STRING" id="28083.Lbir_2971"/>
<reference evidence="2 4" key="2">
    <citation type="submission" date="2018-06" db="EMBL/GenBank/DDBJ databases">
        <authorList>
            <consortium name="Pathogen Informatics"/>
            <person name="Doyle S."/>
        </authorList>
    </citation>
    <scope>NUCLEOTIDE SEQUENCE [LARGE SCALE GENOMIC DNA]</scope>
    <source>
        <strain evidence="2 4">NCTC12437</strain>
    </source>
</reference>
<accession>A0A378I822</accession>
<reference evidence="1 3" key="1">
    <citation type="submission" date="2015-11" db="EMBL/GenBank/DDBJ databases">
        <title>Genomic analysis of 38 Legionella species identifies large and diverse effector repertoires.</title>
        <authorList>
            <person name="Burstein D."/>
            <person name="Amaro F."/>
            <person name="Zusman T."/>
            <person name="Lifshitz Z."/>
            <person name="Cohen O."/>
            <person name="Gilbert J.A."/>
            <person name="Pupko T."/>
            <person name="Shuman H.A."/>
            <person name="Segal G."/>
        </authorList>
    </citation>
    <scope>NUCLEOTIDE SEQUENCE [LARGE SCALE GENOMIC DNA]</scope>
    <source>
        <strain evidence="1 3">CDC#1407-AL-14</strain>
    </source>
</reference>
<dbReference type="Proteomes" id="UP000054735">
    <property type="component" value="Unassembled WGS sequence"/>
</dbReference>
<proteinExistence type="predicted"/>
<sequence>MQDVIHIAVDLKDTADISRGNTKRTFSKLTFYFKYDTRLKQKIAELQTNPASPNLEKLKIDYHPLTIDPFMEPCLVVDWSAIDFDLFYHNASYSRTQVVASGASIIHYMLNEISFAELKESQLNVQDADDIGGLLAKIPNNEIKITIRNERGPVPGVFSQNYITGLVQRILESGEEYKTGIPTEIPGSLKDRITEEFAQQMIALSQQLRTLTRSKEGMINAASSRFFKAFEEECASLKVT</sequence>
<evidence type="ECO:0000313" key="3">
    <source>
        <dbReference type="Proteomes" id="UP000054735"/>
    </source>
</evidence>
<dbReference type="Proteomes" id="UP000255066">
    <property type="component" value="Unassembled WGS sequence"/>
</dbReference>
<evidence type="ECO:0000313" key="2">
    <source>
        <dbReference type="EMBL" id="STX30915.1"/>
    </source>
</evidence>
<dbReference type="RefSeq" id="WP_058524937.1">
    <property type="nucleotide sequence ID" value="NZ_CAAAHV010000010.1"/>
</dbReference>
<protein>
    <submittedName>
        <fullName evidence="2">Uncharacterized protein</fullName>
    </submittedName>
</protein>
<gene>
    <name evidence="1" type="ORF">Lbir_2971</name>
    <name evidence="2" type="ORF">NCTC12437_00682</name>
</gene>
<dbReference type="EMBL" id="UGNW01000001">
    <property type="protein sequence ID" value="STX30915.1"/>
    <property type="molecule type" value="Genomic_DNA"/>
</dbReference>
<organism evidence="2 4">
    <name type="scientific">Legionella birminghamensis</name>
    <dbReference type="NCBI Taxonomy" id="28083"/>
    <lineage>
        <taxon>Bacteria</taxon>
        <taxon>Pseudomonadati</taxon>
        <taxon>Pseudomonadota</taxon>
        <taxon>Gammaproteobacteria</taxon>
        <taxon>Legionellales</taxon>
        <taxon>Legionellaceae</taxon>
        <taxon>Legionella</taxon>
    </lineage>
</organism>
<evidence type="ECO:0000313" key="1">
    <source>
        <dbReference type="EMBL" id="KTC68369.1"/>
    </source>
</evidence>
<dbReference type="OrthoDB" id="9977054at2"/>
<evidence type="ECO:0000313" key="4">
    <source>
        <dbReference type="Proteomes" id="UP000255066"/>
    </source>
</evidence>
<keyword evidence="3" id="KW-1185">Reference proteome</keyword>
<dbReference type="AlphaFoldDB" id="A0A378I822"/>
<dbReference type="EMBL" id="LNXT01000048">
    <property type="protein sequence ID" value="KTC68369.1"/>
    <property type="molecule type" value="Genomic_DNA"/>
</dbReference>
<name>A0A378I822_9GAMM</name>